<accession>A0A7S3V0K1</accession>
<dbReference type="AlphaFoldDB" id="A0A7S3V0K1"/>
<reference evidence="1" key="1">
    <citation type="submission" date="2021-01" db="EMBL/GenBank/DDBJ databases">
        <authorList>
            <person name="Corre E."/>
            <person name="Pelletier E."/>
            <person name="Niang G."/>
            <person name="Scheremetjew M."/>
            <person name="Finn R."/>
            <person name="Kale V."/>
            <person name="Holt S."/>
            <person name="Cochrane G."/>
            <person name="Meng A."/>
            <person name="Brown T."/>
            <person name="Cohen L."/>
        </authorList>
    </citation>
    <scope>NUCLEOTIDE SEQUENCE</scope>
    <source>
        <strain evidence="1">GSBS06</strain>
    </source>
</reference>
<evidence type="ECO:0000313" key="1">
    <source>
        <dbReference type="EMBL" id="CAE0444043.1"/>
    </source>
</evidence>
<sequence>MGLLNCNRKLSQRLIVVKISNRNSSLQRQDFALFLSQANNFSKSSPSVIPSSTELQITTHAVLCALFRSIRTENSNGLNTQQNIIMQKQKLDKFHEHLLKFVVE</sequence>
<name>A0A7S3V0K1_9STRA</name>
<proteinExistence type="predicted"/>
<protein>
    <submittedName>
        <fullName evidence="1">Uncharacterized protein</fullName>
    </submittedName>
</protein>
<organism evidence="1">
    <name type="scientific">Aplanochytrium stocchinoi</name>
    <dbReference type="NCBI Taxonomy" id="215587"/>
    <lineage>
        <taxon>Eukaryota</taxon>
        <taxon>Sar</taxon>
        <taxon>Stramenopiles</taxon>
        <taxon>Bigyra</taxon>
        <taxon>Labyrinthulomycetes</taxon>
        <taxon>Thraustochytrida</taxon>
        <taxon>Thraustochytriidae</taxon>
        <taxon>Aplanochytrium</taxon>
    </lineage>
</organism>
<gene>
    <name evidence="1" type="ORF">ASTO00021_LOCUS14099</name>
</gene>
<dbReference type="EMBL" id="HBIN01018486">
    <property type="protein sequence ID" value="CAE0444043.1"/>
    <property type="molecule type" value="Transcribed_RNA"/>
</dbReference>